<feature type="region of interest" description="Disordered" evidence="1">
    <location>
        <begin position="100"/>
        <end position="127"/>
    </location>
</feature>
<dbReference type="Proteomes" id="UP001341245">
    <property type="component" value="Unassembled WGS sequence"/>
</dbReference>
<sequence>MHFTNAFAAVALLGTASALPGKFQFEKRSSTDCDAAYNACRTKYEANMATCAAEYAACLGYNPFTAAASHTAPFPIDSSYLWGPTGSVNTKTGAVGTGAIGTGSVQPPTTSSAVVKPTSAPTDGSTITKTYTVPVEVTSTITSFVPCSTPVMSNSETTFFSTWLTVTYLTTTYQTVTTSCETIFPTSTESAPVQTSATVIPGSTVTGQASGTCPAPETVYETVVSYVTIYGSDHKTETAVPATNTPIQPGSTLSWSHTGSSSGMAKPTGWVKPSGYAKPSGH</sequence>
<evidence type="ECO:0000313" key="3">
    <source>
        <dbReference type="EMBL" id="KAK6007146.1"/>
    </source>
</evidence>
<name>A0ABR0TTE4_AURPU</name>
<keyword evidence="4" id="KW-1185">Reference proteome</keyword>
<keyword evidence="2" id="KW-0732">Signal</keyword>
<reference evidence="3 4" key="1">
    <citation type="submission" date="2023-11" db="EMBL/GenBank/DDBJ databases">
        <title>Draft genome sequence and annotation of the polyextremotolerant black yeast-like fungus Aureobasidium pullulans NRRL 62042.</title>
        <authorList>
            <person name="Dielentheis-Frenken M.R.E."/>
            <person name="Wibberg D."/>
            <person name="Blank L.M."/>
            <person name="Tiso T."/>
        </authorList>
    </citation>
    <scope>NUCLEOTIDE SEQUENCE [LARGE SCALE GENOMIC DNA]</scope>
    <source>
        <strain evidence="3 4">NRRL 62042</strain>
    </source>
</reference>
<feature type="compositionally biased region" description="Polar residues" evidence="1">
    <location>
        <begin position="104"/>
        <end position="127"/>
    </location>
</feature>
<comment type="caution">
    <text evidence="3">The sequence shown here is derived from an EMBL/GenBank/DDBJ whole genome shotgun (WGS) entry which is preliminary data.</text>
</comment>
<feature type="compositionally biased region" description="Low complexity" evidence="1">
    <location>
        <begin position="250"/>
        <end position="263"/>
    </location>
</feature>
<evidence type="ECO:0000313" key="4">
    <source>
        <dbReference type="Proteomes" id="UP001341245"/>
    </source>
</evidence>
<gene>
    <name evidence="3" type="ORF">QM012_006154</name>
</gene>
<evidence type="ECO:0000256" key="1">
    <source>
        <dbReference type="SAM" id="MobiDB-lite"/>
    </source>
</evidence>
<evidence type="ECO:0000256" key="2">
    <source>
        <dbReference type="SAM" id="SignalP"/>
    </source>
</evidence>
<dbReference type="EMBL" id="JASGXD010000003">
    <property type="protein sequence ID" value="KAK6007146.1"/>
    <property type="molecule type" value="Genomic_DNA"/>
</dbReference>
<accession>A0ABR0TTE4</accession>
<protein>
    <submittedName>
        <fullName evidence="3">Uncharacterized protein</fullName>
    </submittedName>
</protein>
<organism evidence="3 4">
    <name type="scientific">Aureobasidium pullulans</name>
    <name type="common">Black yeast</name>
    <name type="synonym">Pullularia pullulans</name>
    <dbReference type="NCBI Taxonomy" id="5580"/>
    <lineage>
        <taxon>Eukaryota</taxon>
        <taxon>Fungi</taxon>
        <taxon>Dikarya</taxon>
        <taxon>Ascomycota</taxon>
        <taxon>Pezizomycotina</taxon>
        <taxon>Dothideomycetes</taxon>
        <taxon>Dothideomycetidae</taxon>
        <taxon>Dothideales</taxon>
        <taxon>Saccotheciaceae</taxon>
        <taxon>Aureobasidium</taxon>
    </lineage>
</organism>
<proteinExistence type="predicted"/>
<feature type="signal peptide" evidence="2">
    <location>
        <begin position="1"/>
        <end position="18"/>
    </location>
</feature>
<feature type="region of interest" description="Disordered" evidence="1">
    <location>
        <begin position="240"/>
        <end position="282"/>
    </location>
</feature>
<feature type="chain" id="PRO_5046067071" evidence="2">
    <location>
        <begin position="19"/>
        <end position="282"/>
    </location>
</feature>